<feature type="region of interest" description="Disordered" evidence="1">
    <location>
        <begin position="1"/>
        <end position="30"/>
    </location>
</feature>
<evidence type="ECO:0000313" key="3">
    <source>
        <dbReference type="Proteomes" id="UP000552097"/>
    </source>
</evidence>
<organism evidence="2 3">
    <name type="scientific">Saccharothrix ecbatanensis</name>
    <dbReference type="NCBI Taxonomy" id="1105145"/>
    <lineage>
        <taxon>Bacteria</taxon>
        <taxon>Bacillati</taxon>
        <taxon>Actinomycetota</taxon>
        <taxon>Actinomycetes</taxon>
        <taxon>Pseudonocardiales</taxon>
        <taxon>Pseudonocardiaceae</taxon>
        <taxon>Saccharothrix</taxon>
    </lineage>
</organism>
<proteinExistence type="predicted"/>
<protein>
    <submittedName>
        <fullName evidence="2">Uncharacterized protein</fullName>
    </submittedName>
</protein>
<keyword evidence="3" id="KW-1185">Reference proteome</keyword>
<name>A0A7W9HFI1_9PSEU</name>
<dbReference type="EMBL" id="JACHMO010000001">
    <property type="protein sequence ID" value="MBB5801317.1"/>
    <property type="molecule type" value="Genomic_DNA"/>
</dbReference>
<dbReference type="Proteomes" id="UP000552097">
    <property type="component" value="Unassembled WGS sequence"/>
</dbReference>
<dbReference type="AlphaFoldDB" id="A0A7W9HFI1"/>
<evidence type="ECO:0000313" key="2">
    <source>
        <dbReference type="EMBL" id="MBB5801317.1"/>
    </source>
</evidence>
<evidence type="ECO:0000256" key="1">
    <source>
        <dbReference type="SAM" id="MobiDB-lite"/>
    </source>
</evidence>
<gene>
    <name evidence="2" type="ORF">F4560_001085</name>
</gene>
<sequence>MDVAVESGDGPGHVEQSVVVVPREAGPESG</sequence>
<reference evidence="2 3" key="1">
    <citation type="submission" date="2020-08" db="EMBL/GenBank/DDBJ databases">
        <title>Sequencing the genomes of 1000 actinobacteria strains.</title>
        <authorList>
            <person name="Klenk H.-P."/>
        </authorList>
    </citation>
    <scope>NUCLEOTIDE SEQUENCE [LARGE SCALE GENOMIC DNA]</scope>
    <source>
        <strain evidence="2 3">DSM 45486</strain>
    </source>
</reference>
<comment type="caution">
    <text evidence="2">The sequence shown here is derived from an EMBL/GenBank/DDBJ whole genome shotgun (WGS) entry which is preliminary data.</text>
</comment>
<accession>A0A7W9HFI1</accession>